<proteinExistence type="inferred from homology"/>
<feature type="transmembrane region" description="Helical" evidence="5">
    <location>
        <begin position="167"/>
        <end position="193"/>
    </location>
</feature>
<dbReference type="Gene3D" id="1.10.3720.10">
    <property type="entry name" value="MetI-like"/>
    <property type="match status" value="1"/>
</dbReference>
<evidence type="ECO:0000256" key="2">
    <source>
        <dbReference type="ARBA" id="ARBA00022692"/>
    </source>
</evidence>
<keyword evidence="5" id="KW-0813">Transport</keyword>
<dbReference type="GO" id="GO:0005886">
    <property type="term" value="C:plasma membrane"/>
    <property type="evidence" value="ECO:0007669"/>
    <property type="project" value="UniProtKB-SubCell"/>
</dbReference>
<evidence type="ECO:0000256" key="3">
    <source>
        <dbReference type="ARBA" id="ARBA00022989"/>
    </source>
</evidence>
<feature type="transmembrane region" description="Helical" evidence="5">
    <location>
        <begin position="230"/>
        <end position="249"/>
    </location>
</feature>
<evidence type="ECO:0000256" key="4">
    <source>
        <dbReference type="ARBA" id="ARBA00023136"/>
    </source>
</evidence>
<evidence type="ECO:0000313" key="7">
    <source>
        <dbReference type="EMBL" id="HGY40155.1"/>
    </source>
</evidence>
<feature type="domain" description="ABC transmembrane type-1" evidence="6">
    <location>
        <begin position="165"/>
        <end position="361"/>
    </location>
</feature>
<organism evidence="7">
    <name type="scientific">Candidatus Caldatribacterium saccharofermentans</name>
    <dbReference type="NCBI Taxonomy" id="1454753"/>
    <lineage>
        <taxon>Bacteria</taxon>
        <taxon>Pseudomonadati</taxon>
        <taxon>Atribacterota</taxon>
        <taxon>Atribacteria</taxon>
        <taxon>Atribacterales</taxon>
        <taxon>Candidatus Caldatribacteriaceae</taxon>
        <taxon>Candidatus Caldatribacterium</taxon>
    </lineage>
</organism>
<gene>
    <name evidence="7" type="ORF">ENW11_10175</name>
</gene>
<dbReference type="GO" id="GO:0055085">
    <property type="term" value="P:transmembrane transport"/>
    <property type="evidence" value="ECO:0007669"/>
    <property type="project" value="InterPro"/>
</dbReference>
<accession>A0A7V4THV2</accession>
<keyword evidence="3 5" id="KW-1133">Transmembrane helix</keyword>
<evidence type="ECO:0000259" key="6">
    <source>
        <dbReference type="PROSITE" id="PS50928"/>
    </source>
</evidence>
<reference evidence="7" key="1">
    <citation type="journal article" date="2020" name="mSystems">
        <title>Genome- and Community-Level Interaction Insights into Carbon Utilization and Element Cycling Functions of Hydrothermarchaeota in Hydrothermal Sediment.</title>
        <authorList>
            <person name="Zhou Z."/>
            <person name="Liu Y."/>
            <person name="Xu W."/>
            <person name="Pan J."/>
            <person name="Luo Z.H."/>
            <person name="Li M."/>
        </authorList>
    </citation>
    <scope>NUCLEOTIDE SEQUENCE [LARGE SCALE GENOMIC DNA]</scope>
    <source>
        <strain evidence="7">SpSt-82</strain>
    </source>
</reference>
<evidence type="ECO:0000256" key="5">
    <source>
        <dbReference type="RuleBase" id="RU363032"/>
    </source>
</evidence>
<dbReference type="PROSITE" id="PS50928">
    <property type="entry name" value="ABC_TM1"/>
    <property type="match status" value="1"/>
</dbReference>
<dbReference type="SUPFAM" id="SSF161098">
    <property type="entry name" value="MetI-like"/>
    <property type="match status" value="1"/>
</dbReference>
<keyword evidence="4 5" id="KW-0472">Membrane</keyword>
<dbReference type="InterPro" id="IPR025966">
    <property type="entry name" value="OppC_N"/>
</dbReference>
<protein>
    <submittedName>
        <fullName evidence="7">ABC transporter permease</fullName>
    </submittedName>
</protein>
<dbReference type="Pfam" id="PF12911">
    <property type="entry name" value="OppC_N"/>
    <property type="match status" value="1"/>
</dbReference>
<dbReference type="AlphaFoldDB" id="A0A7V4THV2"/>
<comment type="caution">
    <text evidence="7">The sequence shown here is derived from an EMBL/GenBank/DDBJ whole genome shotgun (WGS) entry which is preliminary data.</text>
</comment>
<dbReference type="EMBL" id="DTIY01000076">
    <property type="protein sequence ID" value="HGY40155.1"/>
    <property type="molecule type" value="Genomic_DNA"/>
</dbReference>
<comment type="similarity">
    <text evidence="5">Belongs to the binding-protein-dependent transport system permease family.</text>
</comment>
<feature type="transmembrane region" description="Helical" evidence="5">
    <location>
        <begin position="284"/>
        <end position="304"/>
    </location>
</feature>
<keyword evidence="2 5" id="KW-0812">Transmembrane</keyword>
<evidence type="ECO:0000256" key="1">
    <source>
        <dbReference type="ARBA" id="ARBA00004651"/>
    </source>
</evidence>
<feature type="transmembrane region" description="Helical" evidence="5">
    <location>
        <begin position="339"/>
        <end position="360"/>
    </location>
</feature>
<comment type="subcellular location">
    <subcellularLocation>
        <location evidence="1 5">Cell membrane</location>
        <topology evidence="1 5">Multi-pass membrane protein</topology>
    </subcellularLocation>
</comment>
<dbReference type="PANTHER" id="PTHR43839:SF3">
    <property type="entry name" value="OLIGOPEPTIDE ABC TRANSPORTER, PERMEASE PROTEIN"/>
    <property type="match status" value="1"/>
</dbReference>
<dbReference type="CDD" id="cd06261">
    <property type="entry name" value="TM_PBP2"/>
    <property type="match status" value="1"/>
</dbReference>
<dbReference type="Pfam" id="PF00528">
    <property type="entry name" value="BPD_transp_1"/>
    <property type="match status" value="1"/>
</dbReference>
<dbReference type="InterPro" id="IPR035906">
    <property type="entry name" value="MetI-like_sf"/>
</dbReference>
<dbReference type="PANTHER" id="PTHR43839">
    <property type="entry name" value="OPPC IN A BINDING PROTEIN-DEPENDENT TRANSPORT SYSTEM"/>
    <property type="match status" value="1"/>
</dbReference>
<name>A0A7V4THV2_9BACT</name>
<sequence>MTEKRTMRVAVNVVEAERGKSYVQLVWRNFKKNRMGLLGGVIIVTLAFLSLFAPFFAPHDYYKLDADKAYRPPQRIRFFDAEGKFHWRPFVYDLKLDIDPVTFSRIYREDTSKPLYIRFFVRGWEYQIFGFRSTLHLFGVEEGSIHLLGTDRLGRDLLGRILHGGRVSLTIALFGAVVTVILGSILGALSGYYGGFVDMLVQRAVEVLQSFPQLPLWMALTAALPRTWSSLQVFVCMVVIFSFLNWPMLAREIRGKVLSLREQDFIVAVKEMGGSNSRAIFRHLLPNCLSHMIVVLTISIPELILMESVLSFLGLGIQPPMISWGVLLQGAQRIEVIGLYPWVMFPCAFIILAVLGFNFLGDGLRDAADPYSVRRSY</sequence>
<dbReference type="RefSeq" id="WP_427365795.1">
    <property type="nucleotide sequence ID" value="NZ_CP187957.1"/>
</dbReference>
<dbReference type="InterPro" id="IPR000515">
    <property type="entry name" value="MetI-like"/>
</dbReference>
<feature type="transmembrane region" description="Helical" evidence="5">
    <location>
        <begin position="37"/>
        <end position="57"/>
    </location>
</feature>